<name>A0A0A8ZDZ9_ARUDO</name>
<organism evidence="1">
    <name type="scientific">Arundo donax</name>
    <name type="common">Giant reed</name>
    <name type="synonym">Donax arundinaceus</name>
    <dbReference type="NCBI Taxonomy" id="35708"/>
    <lineage>
        <taxon>Eukaryota</taxon>
        <taxon>Viridiplantae</taxon>
        <taxon>Streptophyta</taxon>
        <taxon>Embryophyta</taxon>
        <taxon>Tracheophyta</taxon>
        <taxon>Spermatophyta</taxon>
        <taxon>Magnoliopsida</taxon>
        <taxon>Liliopsida</taxon>
        <taxon>Poales</taxon>
        <taxon>Poaceae</taxon>
        <taxon>PACMAD clade</taxon>
        <taxon>Arundinoideae</taxon>
        <taxon>Arundineae</taxon>
        <taxon>Arundo</taxon>
    </lineage>
</organism>
<reference evidence="1" key="1">
    <citation type="submission" date="2014-09" db="EMBL/GenBank/DDBJ databases">
        <authorList>
            <person name="Magalhaes I.L.F."/>
            <person name="Oliveira U."/>
            <person name="Santos F.R."/>
            <person name="Vidigal T.H.D.A."/>
            <person name="Brescovit A.D."/>
            <person name="Santos A.J."/>
        </authorList>
    </citation>
    <scope>NUCLEOTIDE SEQUENCE</scope>
    <source>
        <tissue evidence="1">Shoot tissue taken approximately 20 cm above the soil surface</tissue>
    </source>
</reference>
<proteinExistence type="predicted"/>
<accession>A0A0A8ZDZ9</accession>
<reference evidence="1" key="2">
    <citation type="journal article" date="2015" name="Data Brief">
        <title>Shoot transcriptome of the giant reed, Arundo donax.</title>
        <authorList>
            <person name="Barrero R.A."/>
            <person name="Guerrero F.D."/>
            <person name="Moolhuijzen P."/>
            <person name="Goolsby J.A."/>
            <person name="Tidwell J."/>
            <person name="Bellgard S.E."/>
            <person name="Bellgard M.I."/>
        </authorList>
    </citation>
    <scope>NUCLEOTIDE SEQUENCE</scope>
    <source>
        <tissue evidence="1">Shoot tissue taken approximately 20 cm above the soil surface</tissue>
    </source>
</reference>
<dbReference type="AlphaFoldDB" id="A0A0A8ZDZ9"/>
<protein>
    <submittedName>
        <fullName evidence="1">Uncharacterized protein</fullName>
    </submittedName>
</protein>
<dbReference type="EMBL" id="GBRH01260306">
    <property type="protein sequence ID" value="JAD37589.1"/>
    <property type="molecule type" value="Transcribed_RNA"/>
</dbReference>
<evidence type="ECO:0000313" key="1">
    <source>
        <dbReference type="EMBL" id="JAD37589.1"/>
    </source>
</evidence>
<sequence length="50" mass="5701">MDDAADQLQHLAAWLCFAKKMAAGGKQAAGQLVWRWMHMDEAKVLLFFFC</sequence>